<dbReference type="Pfam" id="PF15227">
    <property type="entry name" value="zf-C3HC4_4"/>
    <property type="match status" value="1"/>
</dbReference>
<keyword evidence="10" id="KW-1185">Reference proteome</keyword>
<protein>
    <submittedName>
        <fullName evidence="9">Uncharacterized protein</fullName>
    </submittedName>
</protein>
<dbReference type="CDD" id="cd16594">
    <property type="entry name" value="RING-HC_TRIM7-like_C-IV"/>
    <property type="match status" value="1"/>
</dbReference>
<keyword evidence="3" id="KW-0862">Zinc</keyword>
<dbReference type="Proteomes" id="UP000694419">
    <property type="component" value="Unplaced"/>
</dbReference>
<dbReference type="SUPFAM" id="SSF49899">
    <property type="entry name" value="Concanavalin A-like lectins/glucanases"/>
    <property type="match status" value="1"/>
</dbReference>
<dbReference type="InterPro" id="IPR013083">
    <property type="entry name" value="Znf_RING/FYVE/PHD"/>
</dbReference>
<accession>A0A8C3JH73</accession>
<dbReference type="Gene3D" id="3.30.40.10">
    <property type="entry name" value="Zinc/RING finger domain, C3HC4 (zinc finger)"/>
    <property type="match status" value="1"/>
</dbReference>
<dbReference type="SUPFAM" id="SSF57845">
    <property type="entry name" value="B-box zinc-binding domain"/>
    <property type="match status" value="1"/>
</dbReference>
<evidence type="ECO:0000256" key="3">
    <source>
        <dbReference type="ARBA" id="ARBA00022833"/>
    </source>
</evidence>
<dbReference type="Gene3D" id="3.30.160.60">
    <property type="entry name" value="Classic Zinc Finger"/>
    <property type="match status" value="1"/>
</dbReference>
<evidence type="ECO:0000259" key="6">
    <source>
        <dbReference type="PROSITE" id="PS50089"/>
    </source>
</evidence>
<feature type="domain" description="B box-type" evidence="7">
    <location>
        <begin position="121"/>
        <end position="156"/>
    </location>
</feature>
<dbReference type="SUPFAM" id="SSF57850">
    <property type="entry name" value="RING/U-box"/>
    <property type="match status" value="1"/>
</dbReference>
<feature type="coiled-coil region" evidence="5">
    <location>
        <begin position="211"/>
        <end position="238"/>
    </location>
</feature>
<dbReference type="InterPro" id="IPR006574">
    <property type="entry name" value="PRY"/>
</dbReference>
<evidence type="ECO:0000256" key="4">
    <source>
        <dbReference type="PROSITE-ProRule" id="PRU00024"/>
    </source>
</evidence>
<evidence type="ECO:0000313" key="10">
    <source>
        <dbReference type="Proteomes" id="UP000694419"/>
    </source>
</evidence>
<dbReference type="AlphaFoldDB" id="A0A8C3JH73"/>
<dbReference type="InterPro" id="IPR050143">
    <property type="entry name" value="TRIM/RBCC"/>
</dbReference>
<dbReference type="PROSITE" id="PS00518">
    <property type="entry name" value="ZF_RING_1"/>
    <property type="match status" value="1"/>
</dbReference>
<feature type="domain" description="RING-type" evidence="6">
    <location>
        <begin position="40"/>
        <end position="81"/>
    </location>
</feature>
<evidence type="ECO:0000313" key="9">
    <source>
        <dbReference type="Ensembl" id="ENSCPGP00000007728.1"/>
    </source>
</evidence>
<dbReference type="InterPro" id="IPR043136">
    <property type="entry name" value="B30.2/SPRY_sf"/>
</dbReference>
<dbReference type="InterPro" id="IPR000315">
    <property type="entry name" value="Znf_B-box"/>
</dbReference>
<evidence type="ECO:0000259" key="8">
    <source>
        <dbReference type="PROSITE" id="PS50188"/>
    </source>
</evidence>
<dbReference type="PANTHER" id="PTHR24103">
    <property type="entry name" value="E3 UBIQUITIN-PROTEIN LIGASE TRIM"/>
    <property type="match status" value="1"/>
</dbReference>
<dbReference type="InterPro" id="IPR003879">
    <property type="entry name" value="Butyrophylin_SPRY"/>
</dbReference>
<keyword evidence="5" id="KW-0175">Coiled coil</keyword>
<dbReference type="SMART" id="SM00589">
    <property type="entry name" value="PRY"/>
    <property type="match status" value="1"/>
</dbReference>
<dbReference type="Pfam" id="PF00643">
    <property type="entry name" value="zf-B_box"/>
    <property type="match status" value="1"/>
</dbReference>
<reference evidence="9" key="1">
    <citation type="submission" date="2025-08" db="UniProtKB">
        <authorList>
            <consortium name="Ensembl"/>
        </authorList>
    </citation>
    <scope>IDENTIFICATION</scope>
</reference>
<proteinExistence type="predicted"/>
<keyword evidence="2 4" id="KW-0863">Zinc-finger</keyword>
<evidence type="ECO:0000256" key="2">
    <source>
        <dbReference type="ARBA" id="ARBA00022771"/>
    </source>
</evidence>
<dbReference type="InterPro" id="IPR001870">
    <property type="entry name" value="B30.2/SPRY"/>
</dbReference>
<dbReference type="SMART" id="SM00449">
    <property type="entry name" value="SPRY"/>
    <property type="match status" value="1"/>
</dbReference>
<dbReference type="InterPro" id="IPR001841">
    <property type="entry name" value="Znf_RING"/>
</dbReference>
<dbReference type="PROSITE" id="PS50119">
    <property type="entry name" value="ZF_BBOX"/>
    <property type="match status" value="1"/>
</dbReference>
<keyword evidence="1" id="KW-0479">Metal-binding</keyword>
<dbReference type="Ensembl" id="ENSCPGT00000008491.1">
    <property type="protein sequence ID" value="ENSCPGP00000007728.1"/>
    <property type="gene ID" value="ENSCPGG00000005514.1"/>
</dbReference>
<dbReference type="Gene3D" id="2.60.120.920">
    <property type="match status" value="1"/>
</dbReference>
<dbReference type="GO" id="GO:0008270">
    <property type="term" value="F:zinc ion binding"/>
    <property type="evidence" value="ECO:0007669"/>
    <property type="project" value="UniProtKB-KW"/>
</dbReference>
<evidence type="ECO:0000256" key="5">
    <source>
        <dbReference type="SAM" id="Coils"/>
    </source>
</evidence>
<dbReference type="SMART" id="SM00184">
    <property type="entry name" value="RING"/>
    <property type="match status" value="1"/>
</dbReference>
<dbReference type="InterPro" id="IPR017907">
    <property type="entry name" value="Znf_RING_CS"/>
</dbReference>
<dbReference type="InterPro" id="IPR013320">
    <property type="entry name" value="ConA-like_dom_sf"/>
</dbReference>
<dbReference type="PROSITE" id="PS50089">
    <property type="entry name" value="ZF_RING_2"/>
    <property type="match status" value="1"/>
</dbReference>
<dbReference type="PROSITE" id="PS50188">
    <property type="entry name" value="B302_SPRY"/>
    <property type="match status" value="1"/>
</dbReference>
<dbReference type="Pfam" id="PF13765">
    <property type="entry name" value="PRY"/>
    <property type="match status" value="1"/>
</dbReference>
<dbReference type="SMART" id="SM00336">
    <property type="entry name" value="BBOX"/>
    <property type="match status" value="1"/>
</dbReference>
<feature type="domain" description="B30.2/SPRY" evidence="8">
    <location>
        <begin position="301"/>
        <end position="490"/>
    </location>
</feature>
<reference evidence="9" key="2">
    <citation type="submission" date="2025-09" db="UniProtKB">
        <authorList>
            <consortium name="Ensembl"/>
        </authorList>
    </citation>
    <scope>IDENTIFICATION</scope>
</reference>
<sequence>RASMGRKTGEGIGKERKELGRSLFMAARTPVEILRDESCCSICLGIFQDPVSIHCGHNFCRSCITQTWEERTTNFSCPQCRETKSRKILRPNRELDNVIEAAKSLNLQPVREVEGGENLREEHQEPLKLFCQDDKKLICVVCDRSKVHRNHFVVPMDKAVQEYKKQLQTQLHLLKSEQEVLQSSVKDREDRLKDHTVAAKQDIVRTYRKLHEFLEKQESSLLAQLEQLDTEITKAHEEIIQRLLEETTKLGTLIGEMERTYQQPDWQPTLSLVSSPPLSPPTRSKRDFLRVGPPYSKGRCFISLTLFFSLLQDIGTTWTQMTLDQETANARLYISEERKLVRWERREQDLLCNPRRFKFSPCMLGLRGFTSGRHHWDVEVHREGTWATGVAKESVPRDRVLCLKPNAGVWALHRFLKEYMALTSPDETRLTLRSVPKWIRICLYYEKGRVVFIDAKSKEWIFAFPPATFQGERVFPWFMVMFGAQLKPLP</sequence>
<dbReference type="CDD" id="cd19762">
    <property type="entry name" value="Bbox2_TRIM7-like"/>
    <property type="match status" value="1"/>
</dbReference>
<dbReference type="Pfam" id="PF00622">
    <property type="entry name" value="SPRY"/>
    <property type="match status" value="1"/>
</dbReference>
<name>A0A8C3JH73_9CHAR</name>
<dbReference type="InterPro" id="IPR003877">
    <property type="entry name" value="SPRY_dom"/>
</dbReference>
<evidence type="ECO:0000259" key="7">
    <source>
        <dbReference type="PROSITE" id="PS50119"/>
    </source>
</evidence>
<dbReference type="PRINTS" id="PR01407">
    <property type="entry name" value="BUTYPHLNCDUF"/>
</dbReference>
<organism evidence="9 10">
    <name type="scientific">Calidris pygmaea</name>
    <name type="common">Spoon-billed sandpiper</name>
    <dbReference type="NCBI Taxonomy" id="425635"/>
    <lineage>
        <taxon>Eukaryota</taxon>
        <taxon>Metazoa</taxon>
        <taxon>Chordata</taxon>
        <taxon>Craniata</taxon>
        <taxon>Vertebrata</taxon>
        <taxon>Euteleostomi</taxon>
        <taxon>Archelosauria</taxon>
        <taxon>Archosauria</taxon>
        <taxon>Dinosauria</taxon>
        <taxon>Saurischia</taxon>
        <taxon>Theropoda</taxon>
        <taxon>Coelurosauria</taxon>
        <taxon>Aves</taxon>
        <taxon>Neognathae</taxon>
        <taxon>Neoaves</taxon>
        <taxon>Charadriiformes</taxon>
        <taxon>Scolopacidae</taxon>
        <taxon>Calidris</taxon>
    </lineage>
</organism>
<evidence type="ECO:0000256" key="1">
    <source>
        <dbReference type="ARBA" id="ARBA00022723"/>
    </source>
</evidence>